<dbReference type="GeneID" id="101858374"/>
<comment type="subcellular location">
    <subcellularLocation>
        <location evidence="1">Membrane</location>
    </subcellularLocation>
</comment>
<reference evidence="7" key="1">
    <citation type="submission" date="2025-08" db="UniProtKB">
        <authorList>
            <consortium name="RefSeq"/>
        </authorList>
    </citation>
    <scope>IDENTIFICATION</scope>
</reference>
<dbReference type="PANTHER" id="PTHR22746:SF10">
    <property type="entry name" value="GUANINE NUCLEOTIDE EXCHANGE FACTOR SUBUNIT RIC1"/>
    <property type="match status" value="1"/>
</dbReference>
<dbReference type="InterPro" id="IPR036322">
    <property type="entry name" value="WD40_repeat_dom_sf"/>
</dbReference>
<keyword evidence="2" id="KW-0472">Membrane</keyword>
<feature type="compositionally biased region" description="Basic and acidic residues" evidence="4">
    <location>
        <begin position="470"/>
        <end position="479"/>
    </location>
</feature>
<name>A0ABM1W382_APLCA</name>
<evidence type="ECO:0000256" key="4">
    <source>
        <dbReference type="SAM" id="MobiDB-lite"/>
    </source>
</evidence>
<dbReference type="Pfam" id="PF25440">
    <property type="entry name" value="Beta-prop_RIC1_2nd"/>
    <property type="match status" value="1"/>
</dbReference>
<feature type="region of interest" description="Disordered" evidence="4">
    <location>
        <begin position="1466"/>
        <end position="1492"/>
    </location>
</feature>
<gene>
    <name evidence="7" type="primary">LOC101858374</name>
</gene>
<dbReference type="InterPro" id="IPR040096">
    <property type="entry name" value="Ric1"/>
</dbReference>
<organism evidence="6 7">
    <name type="scientific">Aplysia californica</name>
    <name type="common">California sea hare</name>
    <dbReference type="NCBI Taxonomy" id="6500"/>
    <lineage>
        <taxon>Eukaryota</taxon>
        <taxon>Metazoa</taxon>
        <taxon>Spiralia</taxon>
        <taxon>Lophotrochozoa</taxon>
        <taxon>Mollusca</taxon>
        <taxon>Gastropoda</taxon>
        <taxon>Heterobranchia</taxon>
        <taxon>Euthyneura</taxon>
        <taxon>Tectipleura</taxon>
        <taxon>Aplysiida</taxon>
        <taxon>Aplysioidea</taxon>
        <taxon>Aplysiidae</taxon>
        <taxon>Aplysia</taxon>
    </lineage>
</organism>
<dbReference type="Proteomes" id="UP000694888">
    <property type="component" value="Unplaced"/>
</dbReference>
<feature type="compositionally biased region" description="Basic and acidic residues" evidence="4">
    <location>
        <begin position="514"/>
        <end position="524"/>
    </location>
</feature>
<evidence type="ECO:0000256" key="1">
    <source>
        <dbReference type="ARBA" id="ARBA00004370"/>
    </source>
</evidence>
<dbReference type="Gene3D" id="2.130.10.10">
    <property type="entry name" value="YVTN repeat-like/Quinoprotein amine dehydrogenase"/>
    <property type="match status" value="1"/>
</dbReference>
<evidence type="ECO:0000256" key="2">
    <source>
        <dbReference type="ARBA" id="ARBA00023136"/>
    </source>
</evidence>
<keyword evidence="6" id="KW-1185">Reference proteome</keyword>
<dbReference type="PANTHER" id="PTHR22746">
    <property type="entry name" value="RAB6A-GEF COMPLEX PARTNER PROTEIN 1"/>
    <property type="match status" value="1"/>
</dbReference>
<dbReference type="Pfam" id="PF07064">
    <property type="entry name" value="RIC1"/>
    <property type="match status" value="1"/>
</dbReference>
<evidence type="ECO:0000259" key="5">
    <source>
        <dbReference type="Pfam" id="PF07064"/>
    </source>
</evidence>
<protein>
    <recommendedName>
        <fullName evidence="3">Protein RIC1 homolog</fullName>
    </recommendedName>
</protein>
<sequence>MYFPLGWPKRLKTTKGRCQAINHIVSSCDRMLFAVISERALNIWYSKPCVQVVTLTLSQNLLSEVGTLRRGEWKPDSSLIAIMTEHNCVLFLKVEVDTSVANHHCLYVMQEGKVPVAPKININGILDSDSVPAIRLTYLAHVSLQSHISCFLSVRDELVVATEDGCLNRLRWTGNKNEKATLHLKDIPISTDLQQFRAARLSHTDCHVVEMEYSPTLGGYSMVLSSGRAVFVIPPSNRGEKTTANGVWAQEVSNASSVAVNHRYRLIAFGCQSSPAARLSHTDCHVVEMEYSPTLGGYSMVLSSGRAVFVIPPSNRGEKTTANGVWAQEVSNASSVAVNHRYRLIAFGCQSGDGIVYHLDEAVGALEISHKLVISSKEFPDAGLIAGSVTCMKWTPDGTALALAWANGGLSLWSVFGSLLLCTLGGDYSLSTDTGTLFPPPIVSMEWGLEGYHLWMVTCPSKASRGTKTRHNDTNHKPNFDTASDGQHNSNNNNGAGDVADDEEEEEGDDDEGVKDNRFREEKEQPLSTNLIQFQFLKSALTVNPCTSNHEHVFLQGEDKLYMSTGDTMSRGSSQTHNLRGSSASINSSHGYIGNKQWQVIPISHSYLASNWPIRYASVDRAGQCVAVAGKTGFAHYALFSRKWKLFGNETQERDMVVSGGITWWKDFVCLACFNIQGQRDEIRCYPRTCKLDNTFSQVVRVQSQVLLLNTFRDILIVFCADSHVAMFSLERKNTQPIGGKLMPSAKEAESMLVNVSGKLLMFQRDRSGPQIKEEKNKPRALPFCNPSVVATSVENLWTTTRANVGKIQLMEAMWLGCGSHGMKVWLPLFPRDEGKAHNFMSRRIMLPFRVDIYPLAVLFEDAVILGAACDVVSYTLSSSAPTNSDMPFCTLERTSQIYLHHILRQLLRRNLGVNALDLARSCTELTYFPHVLELLLHEVLEAEATSKEPIPDPLLPRVVAFIQEFPEFLQTIVHCARKTEVALWPYLFSTVGNPKDLFEECLINKNLETAATYLIILQNLEKPIVSRQHATILLDSALDQGSWELCRDLVRFLKAIDSSDAVDSPIAIPSMTNPISLRSGSGTYPAFSASPPLSPTGHYGNVSNVGRMRTASIAEPRDMNWPAKEKAKQTMSDSLISAGKRLVDWPSKPKQAEPTAEQVYIDMILCRHARKLLASNQIRTLGYFSANMEDFHLVSWLKRERVRAGKVEDFVTGLRDIHAQFEWPMPVLSSSALHQLKKSHAASSSSLSSSLLDDDLLGPAGDHMSSLSCSEPTLVPTAAHEMASPALRHQLSEQVLSQVASDEIVLRPQYLRTDESSLATIEISDSSSLLGDYEVVNEAVLGTDAQLTLDIEGMSQEVATHRGPEQAHLELEYLLHIMTEAGCLEWALILAIVLRDAMAVVRVVNTASLTETPLDMVARMREGLSFLELWADTECLGYKPFFQTIRKEIAVLSKLVETSAAPSLSLDVSGSSADSQSVEEGNMSPGVQSIRSDVDSLIDEQEKTAQLKGSECRLS</sequence>
<feature type="compositionally biased region" description="Low complexity" evidence="4">
    <location>
        <begin position="489"/>
        <end position="498"/>
    </location>
</feature>
<dbReference type="InterPro" id="IPR009771">
    <property type="entry name" value="RIC1_C"/>
</dbReference>
<feature type="domain" description="RIC1 C-terminal alpha solenoid region" evidence="5">
    <location>
        <begin position="901"/>
        <end position="1062"/>
    </location>
</feature>
<accession>A0ABM1W382</accession>
<evidence type="ECO:0000313" key="6">
    <source>
        <dbReference type="Proteomes" id="UP000694888"/>
    </source>
</evidence>
<dbReference type="InterPro" id="IPR015943">
    <property type="entry name" value="WD40/YVTN_repeat-like_dom_sf"/>
</dbReference>
<evidence type="ECO:0000313" key="7">
    <source>
        <dbReference type="RefSeq" id="XP_035829125.1"/>
    </source>
</evidence>
<evidence type="ECO:0000256" key="3">
    <source>
        <dbReference type="ARBA" id="ARBA00029879"/>
    </source>
</evidence>
<feature type="region of interest" description="Disordered" evidence="4">
    <location>
        <begin position="464"/>
        <end position="524"/>
    </location>
</feature>
<feature type="compositionally biased region" description="Acidic residues" evidence="4">
    <location>
        <begin position="499"/>
        <end position="513"/>
    </location>
</feature>
<proteinExistence type="predicted"/>
<dbReference type="SUPFAM" id="SSF50978">
    <property type="entry name" value="WD40 repeat-like"/>
    <property type="match status" value="1"/>
</dbReference>
<dbReference type="RefSeq" id="XP_035829125.1">
    <property type="nucleotide sequence ID" value="XM_035973232.1"/>
</dbReference>